<evidence type="ECO:0000256" key="3">
    <source>
        <dbReference type="ARBA" id="ARBA00022630"/>
    </source>
</evidence>
<dbReference type="AlphaFoldDB" id="A0A9Q0GGX2"/>
<dbReference type="Pfam" id="PF08031">
    <property type="entry name" value="BBE"/>
    <property type="match status" value="1"/>
</dbReference>
<evidence type="ECO:0000256" key="5">
    <source>
        <dbReference type="ARBA" id="ARBA00022827"/>
    </source>
</evidence>
<dbReference type="GO" id="GO:0016491">
    <property type="term" value="F:oxidoreductase activity"/>
    <property type="evidence" value="ECO:0007669"/>
    <property type="project" value="InterPro"/>
</dbReference>
<dbReference type="SUPFAM" id="SSF56176">
    <property type="entry name" value="FAD-binding/transporter-associated domain-like"/>
    <property type="match status" value="1"/>
</dbReference>
<protein>
    <recommendedName>
        <fullName evidence="9">FAD-binding PCMH-type domain-containing protein</fullName>
    </recommendedName>
</protein>
<dbReference type="InterPro" id="IPR016166">
    <property type="entry name" value="FAD-bd_PCMH"/>
</dbReference>
<keyword evidence="7" id="KW-0325">Glycoprotein</keyword>
<evidence type="ECO:0000313" key="10">
    <source>
        <dbReference type="EMBL" id="KAJ4849551.1"/>
    </source>
</evidence>
<evidence type="ECO:0000256" key="2">
    <source>
        <dbReference type="ARBA" id="ARBA00005466"/>
    </source>
</evidence>
<dbReference type="Pfam" id="PF01565">
    <property type="entry name" value="FAD_binding_4"/>
    <property type="match status" value="1"/>
</dbReference>
<dbReference type="EMBL" id="JAKUCV010000563">
    <property type="protein sequence ID" value="KAJ4849551.1"/>
    <property type="molecule type" value="Genomic_DNA"/>
</dbReference>
<comment type="cofactor">
    <cofactor evidence="1">
        <name>FAD</name>
        <dbReference type="ChEBI" id="CHEBI:57692"/>
    </cofactor>
</comment>
<dbReference type="GO" id="GO:0071949">
    <property type="term" value="F:FAD binding"/>
    <property type="evidence" value="ECO:0007669"/>
    <property type="project" value="InterPro"/>
</dbReference>
<comment type="caution">
    <text evidence="10">The sequence shown here is derived from an EMBL/GenBank/DDBJ whole genome shotgun (WGS) entry which is preliminary data.</text>
</comment>
<dbReference type="InterPro" id="IPR012951">
    <property type="entry name" value="BBE"/>
</dbReference>
<evidence type="ECO:0000256" key="7">
    <source>
        <dbReference type="ARBA" id="ARBA00023180"/>
    </source>
</evidence>
<dbReference type="Gene3D" id="3.30.465.10">
    <property type="match status" value="1"/>
</dbReference>
<organism evidence="10 11">
    <name type="scientific">Turnera subulata</name>
    <dbReference type="NCBI Taxonomy" id="218843"/>
    <lineage>
        <taxon>Eukaryota</taxon>
        <taxon>Viridiplantae</taxon>
        <taxon>Streptophyta</taxon>
        <taxon>Embryophyta</taxon>
        <taxon>Tracheophyta</taxon>
        <taxon>Spermatophyta</taxon>
        <taxon>Magnoliopsida</taxon>
        <taxon>eudicotyledons</taxon>
        <taxon>Gunneridae</taxon>
        <taxon>Pentapetalae</taxon>
        <taxon>rosids</taxon>
        <taxon>fabids</taxon>
        <taxon>Malpighiales</taxon>
        <taxon>Passifloraceae</taxon>
        <taxon>Turnera</taxon>
    </lineage>
</organism>
<dbReference type="PROSITE" id="PS51387">
    <property type="entry name" value="FAD_PCMH"/>
    <property type="match status" value="1"/>
</dbReference>
<dbReference type="OrthoDB" id="407275at2759"/>
<gene>
    <name evidence="10" type="ORF">Tsubulata_032529</name>
</gene>
<sequence length="531" mass="59518">MMLSFLTIVLLSSSWVASADNNNHEGFLQCLPLHSDGSAAISKLIHTPINSSYTSVLQSTIQNLRFNTTATPKPIVVVTPQNASHIQAAIICAQKHDLQIRIRSGGHDYEGLSYVARDPFVVLDMINLREVTVDVETSTAWVQSGATLGELYYKIGNASRTLAFPAGLCPTVGVGGHFSGGGYGGLMRKYGLAADNVIDAQLVDVKGRILDRASMGEDLFWAIRGGGGNTFGVVVSWKINLVKVPPTVTVFSVPRALEQNATKLIHRWQYIGSKLPEDLLVAVFVRRANLTREGNLKTVLATFNSLFLGDAEKLLELMQESFPELGLVKEDCRELSWIEFAVFFSGYPPNSSFDVLLNRTLLVRRSFKAKSDYVREPMPEVAWQGMWEKFFRVNDTEAPRFIMTPYGGKMDQIPESQIPFPHRAGVLFKIHYLIYWDGEENDVAQRSISLIRGLYSYLTPYVSKNPREAYVNYRDLDLGTNNQGNTSYRQARVWGAKYFKNNFDRLVHVKTAADPSNFFRTEQSIPPFMSW</sequence>
<feature type="signal peptide" evidence="8">
    <location>
        <begin position="1"/>
        <end position="19"/>
    </location>
</feature>
<name>A0A9Q0GGX2_9ROSI</name>
<reference evidence="10" key="2">
    <citation type="journal article" date="2023" name="Plants (Basel)">
        <title>Annotation of the Turnera subulata (Passifloraceae) Draft Genome Reveals the S-Locus Evolved after the Divergence of Turneroideae from Passifloroideae in a Stepwise Manner.</title>
        <authorList>
            <person name="Henning P.M."/>
            <person name="Roalson E.H."/>
            <person name="Mir W."/>
            <person name="McCubbin A.G."/>
            <person name="Shore J.S."/>
        </authorList>
    </citation>
    <scope>NUCLEOTIDE SEQUENCE</scope>
    <source>
        <strain evidence="10">F60SS</strain>
    </source>
</reference>
<keyword evidence="11" id="KW-1185">Reference proteome</keyword>
<dbReference type="Gene3D" id="3.30.43.10">
    <property type="entry name" value="Uridine Diphospho-n-acetylenolpyruvylglucosamine Reductase, domain 2"/>
    <property type="match status" value="1"/>
</dbReference>
<feature type="domain" description="FAD-binding PCMH-type" evidence="9">
    <location>
        <begin position="70"/>
        <end position="244"/>
    </location>
</feature>
<dbReference type="Gene3D" id="3.40.462.20">
    <property type="match status" value="1"/>
</dbReference>
<comment type="similarity">
    <text evidence="2">Belongs to the oxygen-dependent FAD-linked oxidoreductase family.</text>
</comment>
<dbReference type="FunFam" id="3.30.43.10:FF:000004">
    <property type="entry name" value="Berberine bridge enzyme-like 15"/>
    <property type="match status" value="1"/>
</dbReference>
<evidence type="ECO:0000256" key="6">
    <source>
        <dbReference type="ARBA" id="ARBA00023157"/>
    </source>
</evidence>
<evidence type="ECO:0000259" key="9">
    <source>
        <dbReference type="PROSITE" id="PS51387"/>
    </source>
</evidence>
<dbReference type="InterPro" id="IPR036318">
    <property type="entry name" value="FAD-bd_PCMH-like_sf"/>
</dbReference>
<keyword evidence="6" id="KW-1015">Disulfide bond</keyword>
<evidence type="ECO:0000313" key="11">
    <source>
        <dbReference type="Proteomes" id="UP001141552"/>
    </source>
</evidence>
<reference evidence="10" key="1">
    <citation type="submission" date="2022-02" db="EMBL/GenBank/DDBJ databases">
        <authorList>
            <person name="Henning P.M."/>
            <person name="McCubbin A.G."/>
            <person name="Shore J.S."/>
        </authorList>
    </citation>
    <scope>NUCLEOTIDE SEQUENCE</scope>
    <source>
        <strain evidence="10">F60SS</strain>
        <tissue evidence="10">Leaves</tissue>
    </source>
</reference>
<dbReference type="PANTHER" id="PTHR32448">
    <property type="entry name" value="OS08G0158400 PROTEIN"/>
    <property type="match status" value="1"/>
</dbReference>
<evidence type="ECO:0000256" key="4">
    <source>
        <dbReference type="ARBA" id="ARBA00022729"/>
    </source>
</evidence>
<evidence type="ECO:0000256" key="8">
    <source>
        <dbReference type="SAM" id="SignalP"/>
    </source>
</evidence>
<dbReference type="Proteomes" id="UP001141552">
    <property type="component" value="Unassembled WGS sequence"/>
</dbReference>
<evidence type="ECO:0000256" key="1">
    <source>
        <dbReference type="ARBA" id="ARBA00001974"/>
    </source>
</evidence>
<keyword evidence="3" id="KW-0285">Flavoprotein</keyword>
<keyword evidence="4 8" id="KW-0732">Signal</keyword>
<dbReference type="InterPro" id="IPR016169">
    <property type="entry name" value="FAD-bd_PCMH_sub2"/>
</dbReference>
<dbReference type="InterPro" id="IPR006094">
    <property type="entry name" value="Oxid_FAD_bind_N"/>
</dbReference>
<keyword evidence="5" id="KW-0274">FAD</keyword>
<accession>A0A9Q0GGX2</accession>
<dbReference type="InterPro" id="IPR016167">
    <property type="entry name" value="FAD-bd_PCMH_sub1"/>
</dbReference>
<proteinExistence type="inferred from homology"/>
<feature type="chain" id="PRO_5040318006" description="FAD-binding PCMH-type domain-containing protein" evidence="8">
    <location>
        <begin position="20"/>
        <end position="531"/>
    </location>
</feature>
<dbReference type="GO" id="GO:1901696">
    <property type="term" value="P:cannabinoid biosynthetic process"/>
    <property type="evidence" value="ECO:0007669"/>
    <property type="project" value="UniProtKB-ARBA"/>
</dbReference>